<protein>
    <submittedName>
        <fullName evidence="3">Uncharacterized protein</fullName>
    </submittedName>
</protein>
<dbReference type="OrthoDB" id="333551at2759"/>
<dbReference type="Pfam" id="PF13300">
    <property type="entry name" value="DUF4078"/>
    <property type="match status" value="1"/>
</dbReference>
<gene>
    <name evidence="3" type="ORF">GGI25_002832</name>
</gene>
<evidence type="ECO:0000256" key="2">
    <source>
        <dbReference type="SAM" id="MobiDB-lite"/>
    </source>
</evidence>
<evidence type="ECO:0000313" key="3">
    <source>
        <dbReference type="EMBL" id="KAJ2677880.1"/>
    </source>
</evidence>
<dbReference type="EMBL" id="JANBTW010000027">
    <property type="protein sequence ID" value="KAJ2677880.1"/>
    <property type="molecule type" value="Genomic_DNA"/>
</dbReference>
<dbReference type="AlphaFoldDB" id="A0A9W8G883"/>
<dbReference type="GO" id="GO:0005634">
    <property type="term" value="C:nucleus"/>
    <property type="evidence" value="ECO:0007669"/>
    <property type="project" value="TreeGrafter"/>
</dbReference>
<reference evidence="3" key="1">
    <citation type="submission" date="2022-07" db="EMBL/GenBank/DDBJ databases">
        <title>Phylogenomic reconstructions and comparative analyses of Kickxellomycotina fungi.</title>
        <authorList>
            <person name="Reynolds N.K."/>
            <person name="Stajich J.E."/>
            <person name="Barry K."/>
            <person name="Grigoriev I.V."/>
            <person name="Crous P."/>
            <person name="Smith M.E."/>
        </authorList>
    </citation>
    <scope>NUCLEOTIDE SEQUENCE</scope>
    <source>
        <strain evidence="3">NRRL 3115</strain>
    </source>
</reference>
<evidence type="ECO:0000313" key="4">
    <source>
        <dbReference type="Proteomes" id="UP001151518"/>
    </source>
</evidence>
<feature type="region of interest" description="Disordered" evidence="2">
    <location>
        <begin position="21"/>
        <end position="56"/>
    </location>
</feature>
<feature type="compositionally biased region" description="Polar residues" evidence="2">
    <location>
        <begin position="26"/>
        <end position="37"/>
    </location>
</feature>
<feature type="compositionally biased region" description="Low complexity" evidence="2">
    <location>
        <begin position="144"/>
        <end position="168"/>
    </location>
</feature>
<sequence length="294" mass="32920">MPKKPLTVGISATLNLKAEIERASNESKQNSRPTQVLQKPANAEDRKNRGVQSRAQKDMLALELGAQSSSSSRERNAQIKHALEKKAHIYDMLSGSGSGSTKTSGFSAAAQLDDPYIAKILEESSVDFVQKQWEQRNKRKRQLSSLNSSELNSDCENNNSSDSSSNASPVEIVDEFGRTRILSHRKARQHYNNTPNNQEYKLESASDDSLLEMEYTSRRDRGANYYNLSTDNSEREAQLALLRSLHAETLKVREDSAGNIAEKQQLLLAERRAQIRASRKRALRNTNSHSISPC</sequence>
<accession>A0A9W8G883</accession>
<dbReference type="PANTHER" id="PTHR15885:SF1">
    <property type="entry name" value="COILED-COIL DOMAIN-CONTAINING PROTEIN 174"/>
    <property type="match status" value="1"/>
</dbReference>
<proteinExistence type="predicted"/>
<comment type="caution">
    <text evidence="3">The sequence shown here is derived from an EMBL/GenBank/DDBJ whole genome shotgun (WGS) entry which is preliminary data.</text>
</comment>
<evidence type="ECO:0000256" key="1">
    <source>
        <dbReference type="ARBA" id="ARBA00023054"/>
    </source>
</evidence>
<name>A0A9W8G883_9FUNG</name>
<keyword evidence="1" id="KW-0175">Coiled coil</keyword>
<dbReference type="PANTHER" id="PTHR15885">
    <property type="entry name" value="COILED-COIL DOMAIN-CONTAINING PROTEIN 174"/>
    <property type="match status" value="1"/>
</dbReference>
<organism evidence="3 4">
    <name type="scientific">Coemansia spiralis</name>
    <dbReference type="NCBI Taxonomy" id="417178"/>
    <lineage>
        <taxon>Eukaryota</taxon>
        <taxon>Fungi</taxon>
        <taxon>Fungi incertae sedis</taxon>
        <taxon>Zoopagomycota</taxon>
        <taxon>Kickxellomycotina</taxon>
        <taxon>Kickxellomycetes</taxon>
        <taxon>Kickxellales</taxon>
        <taxon>Kickxellaceae</taxon>
        <taxon>Coemansia</taxon>
    </lineage>
</organism>
<feature type="region of interest" description="Disordered" evidence="2">
    <location>
        <begin position="136"/>
        <end position="170"/>
    </location>
</feature>
<dbReference type="InterPro" id="IPR025066">
    <property type="entry name" value="CCDC174-like"/>
</dbReference>
<dbReference type="Proteomes" id="UP001151518">
    <property type="component" value="Unassembled WGS sequence"/>
</dbReference>